<accession>A0A173XZG1</accession>
<organism evidence="1 2">
    <name type="scientific">Agathobacter rectalis</name>
    <dbReference type="NCBI Taxonomy" id="39491"/>
    <lineage>
        <taxon>Bacteria</taxon>
        <taxon>Bacillati</taxon>
        <taxon>Bacillota</taxon>
        <taxon>Clostridia</taxon>
        <taxon>Lachnospirales</taxon>
        <taxon>Lachnospiraceae</taxon>
        <taxon>Agathobacter</taxon>
    </lineage>
</organism>
<dbReference type="AlphaFoldDB" id="A0A173XZG1"/>
<dbReference type="EMBL" id="CYYW01000003">
    <property type="protein sequence ID" value="CUN56670.1"/>
    <property type="molecule type" value="Genomic_DNA"/>
</dbReference>
<reference evidence="1 2" key="1">
    <citation type="submission" date="2015-09" db="EMBL/GenBank/DDBJ databases">
        <authorList>
            <consortium name="Pathogen Informatics"/>
        </authorList>
    </citation>
    <scope>NUCLEOTIDE SEQUENCE [LARGE SCALE GENOMIC DNA]</scope>
    <source>
        <strain evidence="1 2">2789STDY5608860</strain>
    </source>
</reference>
<gene>
    <name evidence="1" type="ORF">ERS852417_00558</name>
</gene>
<proteinExistence type="predicted"/>
<dbReference type="Proteomes" id="UP000095384">
    <property type="component" value="Unassembled WGS sequence"/>
</dbReference>
<name>A0A173XZG1_9FIRM</name>
<sequence>MSIYLNYDINLFGCEYKEEYERFAKVRWKKLCKNHAIRWMRVGKSTFINNIDSDGRWLLIPCLSTIPRGTHCKIIIVCKSKYAKNDVPLYLLGDANKIQRVMKLVMKEGIYERYEGEFEVKIQNAKFLFISTSDFPMSGEFFEIEKIVIEDYQKEGENYL</sequence>
<protein>
    <submittedName>
        <fullName evidence="1">Uncharacterized protein</fullName>
    </submittedName>
</protein>
<evidence type="ECO:0000313" key="2">
    <source>
        <dbReference type="Proteomes" id="UP000095384"/>
    </source>
</evidence>
<evidence type="ECO:0000313" key="1">
    <source>
        <dbReference type="EMBL" id="CUN56670.1"/>
    </source>
</evidence>